<dbReference type="PANTHER" id="PTHR21600:SF87">
    <property type="entry name" value="RNA PSEUDOURIDYLATE SYNTHASE DOMAIN-CONTAINING PROTEIN 1"/>
    <property type="match status" value="1"/>
</dbReference>
<feature type="domain" description="Pseudouridine synthase RsuA/RluA-like" evidence="2">
    <location>
        <begin position="467"/>
        <end position="590"/>
    </location>
</feature>
<dbReference type="Pfam" id="PF00849">
    <property type="entry name" value="PseudoU_synth_2"/>
    <property type="match status" value="1"/>
</dbReference>
<organism evidence="3 4">
    <name type="scientific">Perkinsus chesapeaki</name>
    <name type="common">Clam parasite</name>
    <name type="synonym">Perkinsus andrewsi</name>
    <dbReference type="NCBI Taxonomy" id="330153"/>
    <lineage>
        <taxon>Eukaryota</taxon>
        <taxon>Sar</taxon>
        <taxon>Alveolata</taxon>
        <taxon>Perkinsozoa</taxon>
        <taxon>Perkinsea</taxon>
        <taxon>Perkinsida</taxon>
        <taxon>Perkinsidae</taxon>
        <taxon>Perkinsus</taxon>
    </lineage>
</organism>
<dbReference type="InterPro" id="IPR050188">
    <property type="entry name" value="RluA_PseudoU_synthase"/>
</dbReference>
<accession>A0A7J6MQC6</accession>
<dbReference type="GO" id="GO:0000455">
    <property type="term" value="P:enzyme-directed rRNA pseudouridine synthesis"/>
    <property type="evidence" value="ECO:0007669"/>
    <property type="project" value="TreeGrafter"/>
</dbReference>
<dbReference type="EMBL" id="JAAPAO010000083">
    <property type="protein sequence ID" value="KAF4673430.1"/>
    <property type="molecule type" value="Genomic_DNA"/>
</dbReference>
<evidence type="ECO:0000256" key="1">
    <source>
        <dbReference type="ARBA" id="ARBA00010876"/>
    </source>
</evidence>
<dbReference type="InterPro" id="IPR020103">
    <property type="entry name" value="PsdUridine_synth_cat_dom_sf"/>
</dbReference>
<gene>
    <name evidence="3" type="ORF">FOL47_010582</name>
</gene>
<dbReference type="CDD" id="cd02869">
    <property type="entry name" value="PseudoU_synth_RluA_like"/>
    <property type="match status" value="1"/>
</dbReference>
<keyword evidence="4" id="KW-1185">Reference proteome</keyword>
<dbReference type="GO" id="GO:0009982">
    <property type="term" value="F:pseudouridine synthase activity"/>
    <property type="evidence" value="ECO:0007669"/>
    <property type="project" value="InterPro"/>
</dbReference>
<dbReference type="Proteomes" id="UP000591131">
    <property type="component" value="Unassembled WGS sequence"/>
</dbReference>
<reference evidence="3 4" key="1">
    <citation type="submission" date="2020-04" db="EMBL/GenBank/DDBJ databases">
        <title>Perkinsus chesapeaki whole genome sequence.</title>
        <authorList>
            <person name="Bogema D.R."/>
        </authorList>
    </citation>
    <scope>NUCLEOTIDE SEQUENCE [LARGE SCALE GENOMIC DNA]</scope>
    <source>
        <strain evidence="3">ATCC PRA-425</strain>
    </source>
</reference>
<protein>
    <recommendedName>
        <fullName evidence="2">Pseudouridine synthase RsuA/RluA-like domain-containing protein</fullName>
    </recommendedName>
</protein>
<dbReference type="OrthoDB" id="424794at2759"/>
<dbReference type="PANTHER" id="PTHR21600">
    <property type="entry name" value="MITOCHONDRIAL RNA PSEUDOURIDINE SYNTHASE"/>
    <property type="match status" value="1"/>
</dbReference>
<evidence type="ECO:0000313" key="3">
    <source>
        <dbReference type="EMBL" id="KAF4673430.1"/>
    </source>
</evidence>
<comment type="caution">
    <text evidence="3">The sequence shown here is derived from an EMBL/GenBank/DDBJ whole genome shotgun (WGS) entry which is preliminary data.</text>
</comment>
<dbReference type="SUPFAM" id="SSF55120">
    <property type="entry name" value="Pseudouridine synthase"/>
    <property type="match status" value="1"/>
</dbReference>
<evidence type="ECO:0000259" key="2">
    <source>
        <dbReference type="Pfam" id="PF00849"/>
    </source>
</evidence>
<dbReference type="InterPro" id="IPR006145">
    <property type="entry name" value="PsdUridine_synth_RsuA/RluA"/>
</dbReference>
<evidence type="ECO:0000313" key="4">
    <source>
        <dbReference type="Proteomes" id="UP000591131"/>
    </source>
</evidence>
<comment type="similarity">
    <text evidence="1">Belongs to the pseudouridine synthase RluA family.</text>
</comment>
<proteinExistence type="inferred from homology"/>
<dbReference type="AlphaFoldDB" id="A0A7J6MQC6"/>
<dbReference type="Gene3D" id="3.30.2350.10">
    <property type="entry name" value="Pseudouridine synthase"/>
    <property type="match status" value="1"/>
</dbReference>
<name>A0A7J6MQC6_PERCH</name>
<dbReference type="GO" id="GO:0003723">
    <property type="term" value="F:RNA binding"/>
    <property type="evidence" value="ECO:0007669"/>
    <property type="project" value="InterPro"/>
</dbReference>
<sequence>MVMHYIEGLYQGMSVKVDEVKERLASNCSFCRGDILSFLRPSTDKAKDWYKDTAGGLRHSPVTFTEEEANVVNNNGGDCYTCRMVGFITFAATSAYCLAESKRNAGAGTCRSSEEISEIIKNKTDRFEDTHWIIALRRFAHFNSEVKTPDTRLALKVCLSLPIRSLDFRAVSDIIWALGTLGVSRTTAQPFIDQAVRLVRLSTSQPPLQRLAALLVGVARGKFERGCLMSALEGKMRIDRDWSGRDVSLCLWALGRFSYEGPLVDLFAEWVSKVDACNMSEQDWSLILFNLGRLGRFDLSLVPLASTRMNDSRNVATLLWSAGQAQGGAKILQRVLKDHYEALSDRLLPADIPQVMWALARVDGSMRLGSLAVRLAQKLRDENWVPMNRLEVNNVAYGLHWSRVMTMDWYEWLHGLLKRHLVKLPTRDVGPGVVRVIPESIVDGAKEPVMVYTSLGGVSIVYKPNAWTTEMTQEFLGESLVLAHRIDFGTSGPLMGTVTEGEEAVLALQQQAGLVGKKYRCLVEGILMEKVGEINARIENLETWCVVSSEGKPAVTQYRVIEEFPGVGVSLVQCELLSGRKHQIRVHMASLGHPLVGDPWYNSETKLKLEVGRIFLHCRRLEWMDLYSTKERYGVEVPLPRDLRDIYEQVTKAEIESLQ</sequence>